<feature type="transmembrane region" description="Helical" evidence="15">
    <location>
        <begin position="415"/>
        <end position="435"/>
    </location>
</feature>
<dbReference type="Gene3D" id="1.10.287.70">
    <property type="match status" value="1"/>
</dbReference>
<evidence type="ECO:0000256" key="4">
    <source>
        <dbReference type="ARBA" id="ARBA00022568"/>
    </source>
</evidence>
<dbReference type="InterPro" id="IPR002048">
    <property type="entry name" value="EF_hand_dom"/>
</dbReference>
<gene>
    <name evidence="17" type="ORF">PGLA2088_LOCUS37738</name>
</gene>
<evidence type="ECO:0000256" key="15">
    <source>
        <dbReference type="SAM" id="Phobius"/>
    </source>
</evidence>
<keyword evidence="11 15" id="KW-0472">Membrane</keyword>
<dbReference type="InterPro" id="IPR050599">
    <property type="entry name" value="VDCC_alpha-1_subunit"/>
</dbReference>
<feature type="transmembrane region" description="Helical" evidence="15">
    <location>
        <begin position="373"/>
        <end position="395"/>
    </location>
</feature>
<dbReference type="GO" id="GO:0005509">
    <property type="term" value="F:calcium ion binding"/>
    <property type="evidence" value="ECO:0007669"/>
    <property type="project" value="InterPro"/>
</dbReference>
<protein>
    <recommendedName>
        <fullName evidence="16">EF-hand domain-containing protein</fullName>
    </recommendedName>
</protein>
<dbReference type="GO" id="GO:0098703">
    <property type="term" value="P:calcium ion import across plasma membrane"/>
    <property type="evidence" value="ECO:0007669"/>
    <property type="project" value="TreeGrafter"/>
</dbReference>
<evidence type="ECO:0000256" key="1">
    <source>
        <dbReference type="ARBA" id="ARBA00004141"/>
    </source>
</evidence>
<feature type="transmembrane region" description="Helical" evidence="15">
    <location>
        <begin position="224"/>
        <end position="243"/>
    </location>
</feature>
<evidence type="ECO:0000256" key="8">
    <source>
        <dbReference type="ARBA" id="ARBA00022882"/>
    </source>
</evidence>
<feature type="compositionally biased region" description="Polar residues" evidence="14">
    <location>
        <begin position="137"/>
        <end position="157"/>
    </location>
</feature>
<dbReference type="PROSITE" id="PS50222">
    <property type="entry name" value="EF_HAND_2"/>
    <property type="match status" value="1"/>
</dbReference>
<comment type="subcellular location">
    <subcellularLocation>
        <location evidence="1">Membrane</location>
        <topology evidence="1">Multi-pass membrane protein</topology>
    </subcellularLocation>
</comment>
<evidence type="ECO:0000256" key="5">
    <source>
        <dbReference type="ARBA" id="ARBA00022673"/>
    </source>
</evidence>
<feature type="region of interest" description="Disordered" evidence="14">
    <location>
        <begin position="135"/>
        <end position="157"/>
    </location>
</feature>
<evidence type="ECO:0000256" key="10">
    <source>
        <dbReference type="ARBA" id="ARBA00023065"/>
    </source>
</evidence>
<evidence type="ECO:0000256" key="12">
    <source>
        <dbReference type="ARBA" id="ARBA00023180"/>
    </source>
</evidence>
<evidence type="ECO:0000256" key="14">
    <source>
        <dbReference type="SAM" id="MobiDB-lite"/>
    </source>
</evidence>
<comment type="caution">
    <text evidence="17">The sequence shown here is derived from an EMBL/GenBank/DDBJ whole genome shotgun (WGS) entry which is preliminary data.</text>
</comment>
<keyword evidence="6 15" id="KW-0812">Transmembrane</keyword>
<accession>A0A813KVJ3</accession>
<dbReference type="Proteomes" id="UP000626109">
    <property type="component" value="Unassembled WGS sequence"/>
</dbReference>
<feature type="transmembrane region" description="Helical" evidence="15">
    <location>
        <begin position="447"/>
        <end position="473"/>
    </location>
</feature>
<keyword evidence="7" id="KW-0106">Calcium</keyword>
<keyword evidence="13" id="KW-0407">Ion channel</keyword>
<dbReference type="InterPro" id="IPR011992">
    <property type="entry name" value="EF-hand-dom_pair"/>
</dbReference>
<evidence type="ECO:0000256" key="13">
    <source>
        <dbReference type="ARBA" id="ARBA00023303"/>
    </source>
</evidence>
<dbReference type="GO" id="GO:0008331">
    <property type="term" value="F:high voltage-gated calcium channel activity"/>
    <property type="evidence" value="ECO:0007669"/>
    <property type="project" value="TreeGrafter"/>
</dbReference>
<dbReference type="SUPFAM" id="SSF47473">
    <property type="entry name" value="EF-hand"/>
    <property type="match status" value="1"/>
</dbReference>
<reference evidence="17" key="1">
    <citation type="submission" date="2021-02" db="EMBL/GenBank/DDBJ databases">
        <authorList>
            <person name="Dougan E. K."/>
            <person name="Rhodes N."/>
            <person name="Thang M."/>
            <person name="Chan C."/>
        </authorList>
    </citation>
    <scope>NUCLEOTIDE SEQUENCE</scope>
</reference>
<dbReference type="Pfam" id="PF00520">
    <property type="entry name" value="Ion_trans"/>
    <property type="match status" value="1"/>
</dbReference>
<evidence type="ECO:0000256" key="11">
    <source>
        <dbReference type="ARBA" id="ARBA00023136"/>
    </source>
</evidence>
<feature type="non-terminal residue" evidence="17">
    <location>
        <position position="618"/>
    </location>
</feature>
<evidence type="ECO:0000313" key="17">
    <source>
        <dbReference type="EMBL" id="CAE8713933.1"/>
    </source>
</evidence>
<evidence type="ECO:0000256" key="9">
    <source>
        <dbReference type="ARBA" id="ARBA00022989"/>
    </source>
</evidence>
<evidence type="ECO:0000256" key="3">
    <source>
        <dbReference type="ARBA" id="ARBA00022553"/>
    </source>
</evidence>
<feature type="domain" description="EF-hand" evidence="16">
    <location>
        <begin position="542"/>
        <end position="577"/>
    </location>
</feature>
<proteinExistence type="predicted"/>
<dbReference type="CDD" id="cd00051">
    <property type="entry name" value="EFh"/>
    <property type="match status" value="1"/>
</dbReference>
<dbReference type="GO" id="GO:0005891">
    <property type="term" value="C:voltage-gated calcium channel complex"/>
    <property type="evidence" value="ECO:0007669"/>
    <property type="project" value="TreeGrafter"/>
</dbReference>
<dbReference type="PROSITE" id="PS00018">
    <property type="entry name" value="EF_HAND_1"/>
    <property type="match status" value="1"/>
</dbReference>
<keyword evidence="12" id="KW-0325">Glycoprotein</keyword>
<keyword evidence="8" id="KW-0851">Voltage-gated channel</keyword>
<sequence length="618" mass="67780">MQFASQAPPAGWLETRTGEGRVEPPEIPPDLIRVAAPGSPTQSIHSQSGDLQVTHRSQSGNHQVTHRSQSGNLQVTGQEQDPEDLPNVPACKEGGTQQKCEQVGGNTREKPIAAAVPVSKGDKMKPAQLAVLVASSPADSHSQELGSHSSPAEQGTISEGLASILEDKRKSMIAVAERDANVQAELKQAAGQSSKARGLERIMHFDARTLTGLRKILYPAVSHWSFDSFIGLVIVLNGVMIGIETANKVHLPPGCDANCVCSDPLVACTPLPGYLEVFGFIFFVIYFVEISLRLYVWGPYALINNWIKFDLFLVSLTAADILMNLIKVDNAATKQLMLVRMLRLARLARVIRLTVMFQTLWKLVQGLLHSVKILCWTFLLFMILAYVFAIAGMEFCTTDSKFDKDHIYNFTAKEYFGGIVDAILTIIELFTFDSIGGIYRTMINGKVLLFFYFIGVQLLMSIALMNLVTAIMVNAALNQANSDKETQKEVAKEKKKQQIVELKELFVELDKGGDGEPGDGNLTLEEINDAPAEIMEKLIEISGTDDIQGLFNMLDYDGGGTVAADEFCEGVMKATNSAKPLELDCLVKQVGEILFNMRDTVLLLKGEELGDRSSTEDE</sequence>
<evidence type="ECO:0000256" key="7">
    <source>
        <dbReference type="ARBA" id="ARBA00022837"/>
    </source>
</evidence>
<organism evidence="17 18">
    <name type="scientific">Polarella glacialis</name>
    <name type="common">Dinoflagellate</name>
    <dbReference type="NCBI Taxonomy" id="89957"/>
    <lineage>
        <taxon>Eukaryota</taxon>
        <taxon>Sar</taxon>
        <taxon>Alveolata</taxon>
        <taxon>Dinophyceae</taxon>
        <taxon>Suessiales</taxon>
        <taxon>Suessiaceae</taxon>
        <taxon>Polarella</taxon>
    </lineage>
</organism>
<dbReference type="InterPro" id="IPR027359">
    <property type="entry name" value="Volt_channel_dom_sf"/>
</dbReference>
<keyword evidence="5" id="KW-0107">Calcium channel</keyword>
<keyword evidence="10" id="KW-0406">Ion transport</keyword>
<dbReference type="Gene3D" id="1.10.238.10">
    <property type="entry name" value="EF-hand"/>
    <property type="match status" value="1"/>
</dbReference>
<evidence type="ECO:0000256" key="2">
    <source>
        <dbReference type="ARBA" id="ARBA00022448"/>
    </source>
</evidence>
<name>A0A813KVJ3_POLGL</name>
<keyword evidence="3" id="KW-0597">Phosphoprotein</keyword>
<dbReference type="PANTHER" id="PTHR45628">
    <property type="entry name" value="VOLTAGE-DEPENDENT CALCIUM CHANNEL TYPE A SUBUNIT ALPHA-1"/>
    <property type="match status" value="1"/>
</dbReference>
<dbReference type="SUPFAM" id="SSF81324">
    <property type="entry name" value="Voltage-gated potassium channels"/>
    <property type="match status" value="1"/>
</dbReference>
<feature type="compositionally biased region" description="Polar residues" evidence="14">
    <location>
        <begin position="39"/>
        <end position="79"/>
    </location>
</feature>
<evidence type="ECO:0000259" key="16">
    <source>
        <dbReference type="PROSITE" id="PS50222"/>
    </source>
</evidence>
<keyword evidence="9 15" id="KW-1133">Transmembrane helix</keyword>
<dbReference type="EMBL" id="CAJNNW010032545">
    <property type="protein sequence ID" value="CAE8713933.1"/>
    <property type="molecule type" value="Genomic_DNA"/>
</dbReference>
<keyword evidence="4" id="KW-0109">Calcium transport</keyword>
<dbReference type="InterPro" id="IPR005821">
    <property type="entry name" value="Ion_trans_dom"/>
</dbReference>
<dbReference type="InterPro" id="IPR018247">
    <property type="entry name" value="EF_Hand_1_Ca_BS"/>
</dbReference>
<keyword evidence="2" id="KW-0813">Transport</keyword>
<dbReference type="AlphaFoldDB" id="A0A813KVJ3"/>
<evidence type="ECO:0000256" key="6">
    <source>
        <dbReference type="ARBA" id="ARBA00022692"/>
    </source>
</evidence>
<dbReference type="Gene3D" id="1.20.120.350">
    <property type="entry name" value="Voltage-gated potassium channels. Chain C"/>
    <property type="match status" value="1"/>
</dbReference>
<evidence type="ECO:0000313" key="18">
    <source>
        <dbReference type="Proteomes" id="UP000626109"/>
    </source>
</evidence>
<feature type="transmembrane region" description="Helical" evidence="15">
    <location>
        <begin position="277"/>
        <end position="297"/>
    </location>
</feature>
<feature type="region of interest" description="Disordered" evidence="14">
    <location>
        <begin position="1"/>
        <end position="83"/>
    </location>
</feature>
<dbReference type="PANTHER" id="PTHR45628:SF7">
    <property type="entry name" value="VOLTAGE-DEPENDENT CALCIUM CHANNEL TYPE A SUBUNIT ALPHA-1"/>
    <property type="match status" value="1"/>
</dbReference>